<dbReference type="Pfam" id="PF23155">
    <property type="entry name" value="DUF7053"/>
    <property type="match status" value="1"/>
</dbReference>
<dbReference type="Proteomes" id="UP001391051">
    <property type="component" value="Unassembled WGS sequence"/>
</dbReference>
<dbReference type="RefSeq" id="XP_066704770.1">
    <property type="nucleotide sequence ID" value="XM_066839706.1"/>
</dbReference>
<evidence type="ECO:0000313" key="3">
    <source>
        <dbReference type="EMBL" id="KAK7962659.1"/>
    </source>
</evidence>
<keyword evidence="4" id="KW-1185">Reference proteome</keyword>
<dbReference type="EMBL" id="JAQQWE010000002">
    <property type="protein sequence ID" value="KAK7962659.1"/>
    <property type="molecule type" value="Genomic_DNA"/>
</dbReference>
<protein>
    <recommendedName>
        <fullName evidence="2">DUF7053 domain-containing protein</fullName>
    </recommendedName>
</protein>
<feature type="region of interest" description="Disordered" evidence="1">
    <location>
        <begin position="123"/>
        <end position="146"/>
    </location>
</feature>
<dbReference type="PANTHER" id="PTHR38117:SF1">
    <property type="entry name" value="DUF3074 DOMAIN-CONTAINING PROTEIN"/>
    <property type="match status" value="1"/>
</dbReference>
<gene>
    <name evidence="3" type="ORF">PG986_003484</name>
</gene>
<evidence type="ECO:0000256" key="1">
    <source>
        <dbReference type="SAM" id="MobiDB-lite"/>
    </source>
</evidence>
<name>A0ABR1QRU8_9PEZI</name>
<sequence>MSSSITLTHTCKLPRNVTRQAVIEFLHSHEDIIDLSPLVKERHPIKAPASAPLHMPQQQQQLGQAASWWSITDKISYLPGHLLNGTYTYTGAFINKSTGLEAYIDAPAGTSLKDVWSVVQSPKSSSPSSSSCRSSQATTPTQSGETDLYIRVDSSARCHFALRGFVRKMLKKSHAELVRRLAAKTQLNASAFGWSDSTSANMSMSNDDFESVILRSKPSREWGGKNYGGRYMGTGTPSPTETIMSHSSFFPAVAVAPASSASSSTAASPPLASLSEIADLYSFATHTGPFTAAEQTQTWSVPDTTANLQTGYNAWSAGRFWENDYRAHVGLNMGRGQTV</sequence>
<evidence type="ECO:0000259" key="2">
    <source>
        <dbReference type="Pfam" id="PF23155"/>
    </source>
</evidence>
<comment type="caution">
    <text evidence="3">The sequence shown here is derived from an EMBL/GenBank/DDBJ whole genome shotgun (WGS) entry which is preliminary data.</text>
</comment>
<feature type="compositionally biased region" description="Low complexity" evidence="1">
    <location>
        <begin position="123"/>
        <end position="136"/>
    </location>
</feature>
<reference evidence="3 4" key="1">
    <citation type="submission" date="2023-01" db="EMBL/GenBank/DDBJ databases">
        <title>Analysis of 21 Apiospora genomes using comparative genomics revels a genus with tremendous synthesis potential of carbohydrate active enzymes and secondary metabolites.</title>
        <authorList>
            <person name="Sorensen T."/>
        </authorList>
    </citation>
    <scope>NUCLEOTIDE SEQUENCE [LARGE SCALE GENOMIC DNA]</scope>
    <source>
        <strain evidence="3 4">CBS 24483</strain>
    </source>
</reference>
<dbReference type="PANTHER" id="PTHR38117">
    <property type="entry name" value="NACHT AND WD40 DOMAIN PROTEIN"/>
    <property type="match status" value="1"/>
</dbReference>
<accession>A0ABR1QRU8</accession>
<feature type="domain" description="DUF7053" evidence="2">
    <location>
        <begin position="4"/>
        <end position="186"/>
    </location>
</feature>
<evidence type="ECO:0000313" key="4">
    <source>
        <dbReference type="Proteomes" id="UP001391051"/>
    </source>
</evidence>
<dbReference type="InterPro" id="IPR055481">
    <property type="entry name" value="DUF7053"/>
</dbReference>
<dbReference type="GeneID" id="92072768"/>
<proteinExistence type="predicted"/>
<organism evidence="3 4">
    <name type="scientific">Apiospora aurea</name>
    <dbReference type="NCBI Taxonomy" id="335848"/>
    <lineage>
        <taxon>Eukaryota</taxon>
        <taxon>Fungi</taxon>
        <taxon>Dikarya</taxon>
        <taxon>Ascomycota</taxon>
        <taxon>Pezizomycotina</taxon>
        <taxon>Sordariomycetes</taxon>
        <taxon>Xylariomycetidae</taxon>
        <taxon>Amphisphaeriales</taxon>
        <taxon>Apiosporaceae</taxon>
        <taxon>Apiospora</taxon>
    </lineage>
</organism>